<evidence type="ECO:0000313" key="2">
    <source>
        <dbReference type="EMBL" id="KAJ7360761.1"/>
    </source>
</evidence>
<feature type="compositionally biased region" description="Basic and acidic residues" evidence="1">
    <location>
        <begin position="269"/>
        <end position="287"/>
    </location>
</feature>
<sequence length="287" mass="32334">MDMEECCKIVGSMRSRCRPVCFADVHAWRLRAITLPRANVDRTVGELAEKGTNDSTERLGVGLIIGDFHWGSPIDQLGRYYVRYVATATDCTNDSSRCQADDPDARRARKMVRDPQMLLSVAVLLLNRIRVFATAANQDGKHSVDYIGFAKEWNKTADAKTRFYITTEVLVAGHSASPCLLELLDNDAIPQSIDLATSRHSDMFEPVPPEAGFAQPSSSRVPAYRHPDYIPSQFLRREVAADFQNRSINPGSEMRYDAMLPLPPMVDPIRNEPPRKWVRKRETVHTS</sequence>
<name>A0AAD7AJC0_9AGAR</name>
<evidence type="ECO:0000256" key="1">
    <source>
        <dbReference type="SAM" id="MobiDB-lite"/>
    </source>
</evidence>
<proteinExistence type="predicted"/>
<organism evidence="2 3">
    <name type="scientific">Mycena albidolilacea</name>
    <dbReference type="NCBI Taxonomy" id="1033008"/>
    <lineage>
        <taxon>Eukaryota</taxon>
        <taxon>Fungi</taxon>
        <taxon>Dikarya</taxon>
        <taxon>Basidiomycota</taxon>
        <taxon>Agaricomycotina</taxon>
        <taxon>Agaricomycetes</taxon>
        <taxon>Agaricomycetidae</taxon>
        <taxon>Agaricales</taxon>
        <taxon>Marasmiineae</taxon>
        <taxon>Mycenaceae</taxon>
        <taxon>Mycena</taxon>
    </lineage>
</organism>
<feature type="region of interest" description="Disordered" evidence="1">
    <location>
        <begin position="267"/>
        <end position="287"/>
    </location>
</feature>
<evidence type="ECO:0000313" key="3">
    <source>
        <dbReference type="Proteomes" id="UP001218218"/>
    </source>
</evidence>
<keyword evidence="3" id="KW-1185">Reference proteome</keyword>
<dbReference type="AlphaFoldDB" id="A0AAD7AJC0"/>
<protein>
    <submittedName>
        <fullName evidence="2">Uncharacterized protein</fullName>
    </submittedName>
</protein>
<dbReference type="EMBL" id="JARIHO010000005">
    <property type="protein sequence ID" value="KAJ7360761.1"/>
    <property type="molecule type" value="Genomic_DNA"/>
</dbReference>
<comment type="caution">
    <text evidence="2">The sequence shown here is derived from an EMBL/GenBank/DDBJ whole genome shotgun (WGS) entry which is preliminary data.</text>
</comment>
<reference evidence="2" key="1">
    <citation type="submission" date="2023-03" db="EMBL/GenBank/DDBJ databases">
        <title>Massive genome expansion in bonnet fungi (Mycena s.s.) driven by repeated elements and novel gene families across ecological guilds.</title>
        <authorList>
            <consortium name="Lawrence Berkeley National Laboratory"/>
            <person name="Harder C.B."/>
            <person name="Miyauchi S."/>
            <person name="Viragh M."/>
            <person name="Kuo A."/>
            <person name="Thoen E."/>
            <person name="Andreopoulos B."/>
            <person name="Lu D."/>
            <person name="Skrede I."/>
            <person name="Drula E."/>
            <person name="Henrissat B."/>
            <person name="Morin E."/>
            <person name="Kohler A."/>
            <person name="Barry K."/>
            <person name="LaButti K."/>
            <person name="Morin E."/>
            <person name="Salamov A."/>
            <person name="Lipzen A."/>
            <person name="Mereny Z."/>
            <person name="Hegedus B."/>
            <person name="Baldrian P."/>
            <person name="Stursova M."/>
            <person name="Weitz H."/>
            <person name="Taylor A."/>
            <person name="Grigoriev I.V."/>
            <person name="Nagy L.G."/>
            <person name="Martin F."/>
            <person name="Kauserud H."/>
        </authorList>
    </citation>
    <scope>NUCLEOTIDE SEQUENCE</scope>
    <source>
        <strain evidence="2">CBHHK002</strain>
    </source>
</reference>
<dbReference type="Proteomes" id="UP001218218">
    <property type="component" value="Unassembled WGS sequence"/>
</dbReference>
<accession>A0AAD7AJC0</accession>
<gene>
    <name evidence="2" type="ORF">DFH08DRAFT_931110</name>
</gene>